<accession>A0ABT4AGM2</accession>
<protein>
    <recommendedName>
        <fullName evidence="3">Lipoprotein</fullName>
    </recommendedName>
</protein>
<keyword evidence="2" id="KW-1185">Reference proteome</keyword>
<name>A0ABT4AGM2_9BACT</name>
<dbReference type="RefSeq" id="WP_267539463.1">
    <property type="nucleotide sequence ID" value="NZ_JAPNKA010000001.1"/>
</dbReference>
<evidence type="ECO:0000313" key="2">
    <source>
        <dbReference type="Proteomes" id="UP001207654"/>
    </source>
</evidence>
<dbReference type="EMBL" id="JAPNKA010000001">
    <property type="protein sequence ID" value="MCY1080834.1"/>
    <property type="molecule type" value="Genomic_DNA"/>
</dbReference>
<evidence type="ECO:0008006" key="3">
    <source>
        <dbReference type="Google" id="ProtNLM"/>
    </source>
</evidence>
<comment type="caution">
    <text evidence="1">The sequence shown here is derived from an EMBL/GenBank/DDBJ whole genome shotgun (WGS) entry which is preliminary data.</text>
</comment>
<sequence>MFSALSVIALLLAADGTQQPKKAPPAAPVAPVEVTALAVDVDFVCRTPSTLSLILTPKAQVQLEVPKDCPDAKADWRLSVDCTDDAHCSGEIRTRDGAIALIQGSRKLLTVKPVSPQHAPTLDFMAMRITGQHSLKLETPTEHQPPVQLLLQIPAVTGVYTLSPSEPEPISLDFEHRGRRLTLYARASRTDASHVRLQLWNARKELLVDATLEMDKPRELECQRLESICEGSMKFWVREYQRVL</sequence>
<organism evidence="1 2">
    <name type="scientific">Archangium lansingense</name>
    <dbReference type="NCBI Taxonomy" id="2995310"/>
    <lineage>
        <taxon>Bacteria</taxon>
        <taxon>Pseudomonadati</taxon>
        <taxon>Myxococcota</taxon>
        <taxon>Myxococcia</taxon>
        <taxon>Myxococcales</taxon>
        <taxon>Cystobacterineae</taxon>
        <taxon>Archangiaceae</taxon>
        <taxon>Archangium</taxon>
    </lineage>
</organism>
<reference evidence="1 2" key="1">
    <citation type="submission" date="2022-11" db="EMBL/GenBank/DDBJ databases">
        <title>Minimal conservation of predation-associated metabolite biosynthetic gene clusters underscores biosynthetic potential of Myxococcota including descriptions for ten novel species: Archangium lansinium sp. nov., Myxococcus landrumus sp. nov., Nannocystis bai.</title>
        <authorList>
            <person name="Ahearne A."/>
            <person name="Stevens C."/>
            <person name="Phillips K."/>
        </authorList>
    </citation>
    <scope>NUCLEOTIDE SEQUENCE [LARGE SCALE GENOMIC DNA]</scope>
    <source>
        <strain evidence="1 2">MIWBW</strain>
    </source>
</reference>
<gene>
    <name evidence="1" type="ORF">OV287_40955</name>
</gene>
<dbReference type="Proteomes" id="UP001207654">
    <property type="component" value="Unassembled WGS sequence"/>
</dbReference>
<proteinExistence type="predicted"/>
<evidence type="ECO:0000313" key="1">
    <source>
        <dbReference type="EMBL" id="MCY1080834.1"/>
    </source>
</evidence>